<dbReference type="PANTHER" id="PTHR46517">
    <property type="entry name" value="FRUCTOSE-2,6-BISPHOSPHATASE TIGAR"/>
    <property type="match status" value="1"/>
</dbReference>
<evidence type="ECO:0000256" key="1">
    <source>
        <dbReference type="ARBA" id="ARBA00022801"/>
    </source>
</evidence>
<dbReference type="PROSITE" id="PS00175">
    <property type="entry name" value="PG_MUTASE"/>
    <property type="match status" value="1"/>
</dbReference>
<feature type="binding site" evidence="3">
    <location>
        <position position="62"/>
    </location>
    <ligand>
        <name>substrate</name>
    </ligand>
</feature>
<reference evidence="5" key="1">
    <citation type="submission" date="2017-09" db="EMBL/GenBank/DDBJ databases">
        <title>Depth-based differentiation of microbial function through sediment-hosted aquifers and enrichment of novel symbionts in the deep terrestrial subsurface.</title>
        <authorList>
            <person name="Probst A.J."/>
            <person name="Ladd B."/>
            <person name="Jarett J.K."/>
            <person name="Geller-Mcgrath D.E."/>
            <person name="Sieber C.M.K."/>
            <person name="Emerson J.B."/>
            <person name="Anantharaman K."/>
            <person name="Thomas B.C."/>
            <person name="Malmstrom R."/>
            <person name="Stieglmeier M."/>
            <person name="Klingl A."/>
            <person name="Woyke T."/>
            <person name="Ryan C.M."/>
            <person name="Banfield J.F."/>
        </authorList>
    </citation>
    <scope>NUCLEOTIDE SEQUENCE [LARGE SCALE GENOMIC DNA]</scope>
</reference>
<organism evidence="4 5">
    <name type="scientific">Candidatus Roizmanbacteria bacterium CG07_land_8_20_14_0_80_34_15</name>
    <dbReference type="NCBI Taxonomy" id="1974849"/>
    <lineage>
        <taxon>Bacteria</taxon>
        <taxon>Candidatus Roizmaniibacteriota</taxon>
    </lineage>
</organism>
<evidence type="ECO:0000256" key="3">
    <source>
        <dbReference type="PIRSR" id="PIRSR613078-2"/>
    </source>
</evidence>
<evidence type="ECO:0000256" key="2">
    <source>
        <dbReference type="PIRSR" id="PIRSR613078-1"/>
    </source>
</evidence>
<dbReference type="InterPro" id="IPR013078">
    <property type="entry name" value="His_Pase_superF_clade-1"/>
</dbReference>
<gene>
    <name evidence="4" type="ORF">COT02_06170</name>
</gene>
<dbReference type="Proteomes" id="UP000230184">
    <property type="component" value="Unassembled WGS sequence"/>
</dbReference>
<dbReference type="GO" id="GO:0045820">
    <property type="term" value="P:negative regulation of glycolytic process"/>
    <property type="evidence" value="ECO:0007669"/>
    <property type="project" value="TreeGrafter"/>
</dbReference>
<feature type="active site" description="Proton donor/acceptor" evidence="2">
    <location>
        <position position="86"/>
    </location>
</feature>
<dbReference type="AlphaFoldDB" id="A0A2M6YSE3"/>
<feature type="active site" description="Tele-phosphohistidine intermediate" evidence="2">
    <location>
        <position position="13"/>
    </location>
</feature>
<dbReference type="SMART" id="SM00855">
    <property type="entry name" value="PGAM"/>
    <property type="match status" value="1"/>
</dbReference>
<accession>A0A2M6YSE3</accession>
<dbReference type="EMBL" id="PEWY01000175">
    <property type="protein sequence ID" value="PIU36417.1"/>
    <property type="molecule type" value="Genomic_DNA"/>
</dbReference>
<evidence type="ECO:0000313" key="5">
    <source>
        <dbReference type="Proteomes" id="UP000230184"/>
    </source>
</evidence>
<name>A0A2M6YSE3_9BACT</name>
<dbReference type="InterPro" id="IPR029033">
    <property type="entry name" value="His_PPase_superfam"/>
</dbReference>
<dbReference type="PANTHER" id="PTHR46517:SF1">
    <property type="entry name" value="FRUCTOSE-2,6-BISPHOSPHATASE TIGAR"/>
    <property type="match status" value="1"/>
</dbReference>
<dbReference type="SUPFAM" id="SSF53254">
    <property type="entry name" value="Phosphoglycerate mutase-like"/>
    <property type="match status" value="1"/>
</dbReference>
<dbReference type="Pfam" id="PF00300">
    <property type="entry name" value="His_Phos_1"/>
    <property type="match status" value="1"/>
</dbReference>
<evidence type="ECO:0000313" key="4">
    <source>
        <dbReference type="EMBL" id="PIU36417.1"/>
    </source>
</evidence>
<comment type="caution">
    <text evidence="4">The sequence shown here is derived from an EMBL/GenBank/DDBJ whole genome shotgun (WGS) entry which is preliminary data.</text>
</comment>
<proteinExistence type="predicted"/>
<dbReference type="GO" id="GO:0005829">
    <property type="term" value="C:cytosol"/>
    <property type="evidence" value="ECO:0007669"/>
    <property type="project" value="TreeGrafter"/>
</dbReference>
<dbReference type="CDD" id="cd07067">
    <property type="entry name" value="HP_PGM_like"/>
    <property type="match status" value="1"/>
</dbReference>
<feature type="binding site" evidence="3">
    <location>
        <begin position="12"/>
        <end position="19"/>
    </location>
    <ligand>
        <name>substrate</name>
    </ligand>
</feature>
<sequence>MKNTYCTIYLVRHGETDWNVKKLIQGQKDIPLNEKGRKQAEKLSGKLKKVKFDAIYSSDLKRATETAKIIADKRKLNIIKSMALRERYFGKYEGVSFKKSKVIFEIINNLMTNEKKNAKVEEEQKMIKRFISYIHEVSVQNLGKTILIVTHAGPIRLFLINLSLRIYKNLSEGDIDNLSYVQLISDGVSFEIEKTKGIK</sequence>
<protein>
    <submittedName>
        <fullName evidence="4">Alpha-ribazole phosphatase</fullName>
    </submittedName>
</protein>
<dbReference type="InterPro" id="IPR051695">
    <property type="entry name" value="Phosphoglycerate_Mutase"/>
</dbReference>
<dbReference type="GO" id="GO:0043456">
    <property type="term" value="P:regulation of pentose-phosphate shunt"/>
    <property type="evidence" value="ECO:0007669"/>
    <property type="project" value="TreeGrafter"/>
</dbReference>
<keyword evidence="1" id="KW-0378">Hydrolase</keyword>
<dbReference type="GO" id="GO:0004331">
    <property type="term" value="F:fructose-2,6-bisphosphate 2-phosphatase activity"/>
    <property type="evidence" value="ECO:0007669"/>
    <property type="project" value="TreeGrafter"/>
</dbReference>
<dbReference type="InterPro" id="IPR001345">
    <property type="entry name" value="PG/BPGM_mutase_AS"/>
</dbReference>
<dbReference type="Gene3D" id="3.40.50.1240">
    <property type="entry name" value="Phosphoglycerate mutase-like"/>
    <property type="match status" value="1"/>
</dbReference>